<dbReference type="SMART" id="SM00646">
    <property type="entry name" value="Ami_3"/>
    <property type="match status" value="1"/>
</dbReference>
<reference evidence="9" key="1">
    <citation type="submission" date="2017-02" db="EMBL/GenBank/DDBJ databases">
        <authorList>
            <person name="Varghese N."/>
            <person name="Submissions S."/>
        </authorList>
    </citation>
    <scope>NUCLEOTIDE SEQUENCE [LARGE SCALE GENOMIC DNA]</scope>
    <source>
        <strain evidence="9">DSM 3072</strain>
    </source>
</reference>
<dbReference type="SUPFAM" id="SSF53187">
    <property type="entry name" value="Zn-dependent exopeptidases"/>
    <property type="match status" value="1"/>
</dbReference>
<dbReference type="CDD" id="cd02696">
    <property type="entry name" value="MurNAc-LAA"/>
    <property type="match status" value="1"/>
</dbReference>
<comment type="similarity">
    <text evidence="2">Belongs to the N-acetylmuramoyl-L-alanine amidase 3 family.</text>
</comment>
<gene>
    <name evidence="8" type="ORF">SAMN02745213_00708</name>
</gene>
<protein>
    <recommendedName>
        <fullName evidence="3">N-acetylmuramoyl-L-alanine amidase</fullName>
        <ecNumber evidence="3">3.5.1.28</ecNumber>
    </recommendedName>
</protein>
<dbReference type="Gene3D" id="3.40.630.40">
    <property type="entry name" value="Zn-dependent exopeptidases"/>
    <property type="match status" value="1"/>
</dbReference>
<keyword evidence="9" id="KW-1185">Reference proteome</keyword>
<dbReference type="STRING" id="83771.SAMN02910357_02113"/>
<evidence type="ECO:0000256" key="2">
    <source>
        <dbReference type="ARBA" id="ARBA00010860"/>
    </source>
</evidence>
<dbReference type="Gene3D" id="3.10.350.10">
    <property type="entry name" value="LysM domain"/>
    <property type="match status" value="1"/>
</dbReference>
<evidence type="ECO:0000313" key="8">
    <source>
        <dbReference type="EMBL" id="SKA59632.1"/>
    </source>
</evidence>
<feature type="domain" description="LysM" evidence="7">
    <location>
        <begin position="536"/>
        <end position="579"/>
    </location>
</feature>
<evidence type="ECO:0000256" key="3">
    <source>
        <dbReference type="ARBA" id="ARBA00011901"/>
    </source>
</evidence>
<dbReference type="GO" id="GO:0030288">
    <property type="term" value="C:outer membrane-bounded periplasmic space"/>
    <property type="evidence" value="ECO:0007669"/>
    <property type="project" value="TreeGrafter"/>
</dbReference>
<sequence length="580" mass="63357">MNWTVLLPVLIKVMIVNARLKKLFQFLCLLCILIPGLACSQDVYKLRSYHNSQKTRVVLDTETKPDYSTALSKDKSVMAVRIRNIDNLSKAPQGGKFKAQSCLSSVAKKTDGKDVRYIFSLKSCDTPKTFLLAPSKDSKNYRLVIDFPHASESAVKSSAGTAAASSVKSSESKKTAAVSAKSYGVDTSKPLAALERDLFIQYSTVGKDGFRTMTPANAGTYNQKLKELRENYKKAQLEQDAAVASSRNSSAGKKTSTTIKEEVEEEVADTSAPPVPVNATPVARPFIIAVDAGHGGKDPGAIGKRGVREKNVTLAIAKALASYINSNKSFRGTLIRSSDIFIDLDRRSEIARKRKADLLISIHADSVASGSSTARGASVLVLSENRAERENGKILKNHKQTQLIGGAGEVMDQSVGNPYLATAILDMSSTNTRSEGNLLAKEILRSLGSFTHLRKSQPISASLAVLKSPDIPSLLIETGYLSNRYEEIQLNQPNYQKQIAYHIYLGIKSYYEKYPAQKIKSRQESYARTKQIGGKRSVTVKRGESLSIIANRYGTTVSEIKKLNSLKKDTLSVGQVLYLP</sequence>
<evidence type="ECO:0000256" key="4">
    <source>
        <dbReference type="ARBA" id="ARBA00022801"/>
    </source>
</evidence>
<dbReference type="PANTHER" id="PTHR30404">
    <property type="entry name" value="N-ACETYLMURAMOYL-L-ALANINE AMIDASE"/>
    <property type="match status" value="1"/>
</dbReference>
<dbReference type="EC" id="3.5.1.28" evidence="3"/>
<dbReference type="InterPro" id="IPR018392">
    <property type="entry name" value="LysM"/>
</dbReference>
<evidence type="ECO:0000313" key="9">
    <source>
        <dbReference type="Proteomes" id="UP000242432"/>
    </source>
</evidence>
<dbReference type="GO" id="GO:0008745">
    <property type="term" value="F:N-acetylmuramoyl-L-alanine amidase activity"/>
    <property type="evidence" value="ECO:0007669"/>
    <property type="project" value="UniProtKB-EC"/>
</dbReference>
<evidence type="ECO:0000259" key="7">
    <source>
        <dbReference type="PROSITE" id="PS51782"/>
    </source>
</evidence>
<dbReference type="SMART" id="SM00257">
    <property type="entry name" value="LysM"/>
    <property type="match status" value="1"/>
</dbReference>
<dbReference type="PANTHER" id="PTHR30404:SF6">
    <property type="entry name" value="N-ACETYLMURAMOYL-L-ALANINE AMIDASE AMIB"/>
    <property type="match status" value="1"/>
</dbReference>
<keyword evidence="5" id="KW-0961">Cell wall biogenesis/degradation</keyword>
<dbReference type="GO" id="GO:0071555">
    <property type="term" value="P:cell wall organization"/>
    <property type="evidence" value="ECO:0007669"/>
    <property type="project" value="UniProtKB-KW"/>
</dbReference>
<keyword evidence="6" id="KW-0175">Coiled coil</keyword>
<accession>A0A1T4V400</accession>
<proteinExistence type="inferred from homology"/>
<dbReference type="GO" id="GO:0009253">
    <property type="term" value="P:peptidoglycan catabolic process"/>
    <property type="evidence" value="ECO:0007669"/>
    <property type="project" value="InterPro"/>
</dbReference>
<evidence type="ECO:0000256" key="5">
    <source>
        <dbReference type="ARBA" id="ARBA00023316"/>
    </source>
</evidence>
<comment type="catalytic activity">
    <reaction evidence="1">
        <text>Hydrolyzes the link between N-acetylmuramoyl residues and L-amino acid residues in certain cell-wall glycopeptides.</text>
        <dbReference type="EC" id="3.5.1.28"/>
    </reaction>
</comment>
<evidence type="ECO:0000256" key="1">
    <source>
        <dbReference type="ARBA" id="ARBA00001561"/>
    </source>
</evidence>
<dbReference type="AlphaFoldDB" id="A0A1T4V400"/>
<dbReference type="InterPro" id="IPR050695">
    <property type="entry name" value="N-acetylmuramoyl_amidase_3"/>
</dbReference>
<feature type="coiled-coil region" evidence="6">
    <location>
        <begin position="218"/>
        <end position="245"/>
    </location>
</feature>
<organism evidence="8 9">
    <name type="scientific">Succinivibrio dextrinosolvens DSM 3072</name>
    <dbReference type="NCBI Taxonomy" id="1123324"/>
    <lineage>
        <taxon>Bacteria</taxon>
        <taxon>Pseudomonadati</taxon>
        <taxon>Pseudomonadota</taxon>
        <taxon>Gammaproteobacteria</taxon>
        <taxon>Aeromonadales</taxon>
        <taxon>Succinivibrionaceae</taxon>
        <taxon>Succinivibrio</taxon>
    </lineage>
</organism>
<dbReference type="InterPro" id="IPR002508">
    <property type="entry name" value="MurNAc-LAA_cat"/>
</dbReference>
<name>A0A1T4V400_9GAMM</name>
<dbReference type="Pfam" id="PF01520">
    <property type="entry name" value="Amidase_3"/>
    <property type="match status" value="1"/>
</dbReference>
<keyword evidence="4" id="KW-0378">Hydrolase</keyword>
<dbReference type="Pfam" id="PF01476">
    <property type="entry name" value="LysM"/>
    <property type="match status" value="1"/>
</dbReference>
<evidence type="ECO:0000256" key="6">
    <source>
        <dbReference type="SAM" id="Coils"/>
    </source>
</evidence>
<dbReference type="EMBL" id="FUXX01000008">
    <property type="protein sequence ID" value="SKA59632.1"/>
    <property type="molecule type" value="Genomic_DNA"/>
</dbReference>
<dbReference type="InterPro" id="IPR036779">
    <property type="entry name" value="LysM_dom_sf"/>
</dbReference>
<dbReference type="CDD" id="cd00118">
    <property type="entry name" value="LysM"/>
    <property type="match status" value="1"/>
</dbReference>
<dbReference type="SUPFAM" id="SSF54106">
    <property type="entry name" value="LysM domain"/>
    <property type="match status" value="1"/>
</dbReference>
<dbReference type="PROSITE" id="PS51782">
    <property type="entry name" value="LYSM"/>
    <property type="match status" value="1"/>
</dbReference>
<dbReference type="Gene3D" id="2.60.40.3500">
    <property type="match status" value="1"/>
</dbReference>
<dbReference type="Proteomes" id="UP000242432">
    <property type="component" value="Unassembled WGS sequence"/>
</dbReference>